<protein>
    <submittedName>
        <fullName evidence="2">Uncharacterized protein</fullName>
    </submittedName>
</protein>
<evidence type="ECO:0000256" key="1">
    <source>
        <dbReference type="SAM" id="Phobius"/>
    </source>
</evidence>
<evidence type="ECO:0000313" key="2">
    <source>
        <dbReference type="EMBL" id="QHT90163.1"/>
    </source>
</evidence>
<keyword evidence="1" id="KW-0472">Membrane</keyword>
<name>A0A6C0IF67_9ZZZZ</name>
<dbReference type="AlphaFoldDB" id="A0A6C0IF67"/>
<organism evidence="2">
    <name type="scientific">viral metagenome</name>
    <dbReference type="NCBI Taxonomy" id="1070528"/>
    <lineage>
        <taxon>unclassified sequences</taxon>
        <taxon>metagenomes</taxon>
        <taxon>organismal metagenomes</taxon>
    </lineage>
</organism>
<feature type="transmembrane region" description="Helical" evidence="1">
    <location>
        <begin position="52"/>
        <end position="70"/>
    </location>
</feature>
<keyword evidence="1" id="KW-0812">Transmembrane</keyword>
<keyword evidence="1" id="KW-1133">Transmembrane helix</keyword>
<proteinExistence type="predicted"/>
<dbReference type="EMBL" id="MN740153">
    <property type="protein sequence ID" value="QHT90163.1"/>
    <property type="molecule type" value="Genomic_DNA"/>
</dbReference>
<reference evidence="2" key="1">
    <citation type="journal article" date="2020" name="Nature">
        <title>Giant virus diversity and host interactions through global metagenomics.</title>
        <authorList>
            <person name="Schulz F."/>
            <person name="Roux S."/>
            <person name="Paez-Espino D."/>
            <person name="Jungbluth S."/>
            <person name="Walsh D.A."/>
            <person name="Denef V.J."/>
            <person name="McMahon K.D."/>
            <person name="Konstantinidis K.T."/>
            <person name="Eloe-Fadrosh E.A."/>
            <person name="Kyrpides N.C."/>
            <person name="Woyke T."/>
        </authorList>
    </citation>
    <scope>NUCLEOTIDE SEQUENCE</scope>
    <source>
        <strain evidence="2">GVMAG-M-3300023184-68</strain>
    </source>
</reference>
<accession>A0A6C0IF67</accession>
<feature type="transmembrane region" description="Helical" evidence="1">
    <location>
        <begin position="21"/>
        <end position="46"/>
    </location>
</feature>
<sequence>MDLLDEIDTYLFGILPSEWCVLFDIFAKIYFVMLMIPFFMVLYMMLFVGFSLPQIMITVYLMIVLFLNYLQNRLLYNMCKRSITEGFDPDPPILDPSAQFDRISTLKETSIKLGEKREELSNITAIPTTPAPTTAPTTALPMKHTTTPPSPTMSATTHPTISILPMLSTPTPTISSIFTPTPTPAVTTVPTTVQPTYTSTPTPSSNVIYTPAPCGFSTSHNKHLQSAYDSLHKYDISGASTALNKEIVRRSVYVERLQPNSSKEVKSYNMDIIAKLNMVLKDLENDTPNLADDLNTICMIKPFQTPT</sequence>